<protein>
    <submittedName>
        <fullName evidence="2">Uncharacterized protein</fullName>
    </submittedName>
</protein>
<feature type="transmembrane region" description="Helical" evidence="1">
    <location>
        <begin position="21"/>
        <end position="43"/>
    </location>
</feature>
<feature type="transmembrane region" description="Helical" evidence="1">
    <location>
        <begin position="102"/>
        <end position="125"/>
    </location>
</feature>
<keyword evidence="3" id="KW-1185">Reference proteome</keyword>
<feature type="transmembrane region" description="Helical" evidence="1">
    <location>
        <begin position="158"/>
        <end position="182"/>
    </location>
</feature>
<dbReference type="KEGG" id="stab:STABA_v1c04800"/>
<organism evidence="2 3">
    <name type="scientific">Spiroplasma tabanidicola</name>
    <dbReference type="NCBI Taxonomy" id="324079"/>
    <lineage>
        <taxon>Bacteria</taxon>
        <taxon>Bacillati</taxon>
        <taxon>Mycoplasmatota</taxon>
        <taxon>Mollicutes</taxon>
        <taxon>Entomoplasmatales</taxon>
        <taxon>Spiroplasmataceae</taxon>
        <taxon>Spiroplasma</taxon>
    </lineage>
</organism>
<feature type="transmembrane region" description="Helical" evidence="1">
    <location>
        <begin position="194"/>
        <end position="216"/>
    </location>
</feature>
<accession>A0A6I6CIF2</accession>
<reference evidence="2 3" key="1">
    <citation type="submission" date="2019-11" db="EMBL/GenBank/DDBJ databases">
        <title>Complete genome sequence of Spiroplasma tabanidicola TAUS-1 (DSM 22603).</title>
        <authorList>
            <person name="Huang C.-T."/>
            <person name="Lin Y.-C."/>
            <person name="Kuo C.-H."/>
        </authorList>
    </citation>
    <scope>NUCLEOTIDE SEQUENCE [LARGE SCALE GENOMIC DNA]</scope>
    <source>
        <strain evidence="2 3">TAUS-1</strain>
    </source>
</reference>
<name>A0A6I6CIF2_9MOLU</name>
<proteinExistence type="predicted"/>
<dbReference type="AlphaFoldDB" id="A0A6I6CIF2"/>
<dbReference type="EMBL" id="CP046276">
    <property type="protein sequence ID" value="QGS51843.1"/>
    <property type="molecule type" value="Genomic_DNA"/>
</dbReference>
<dbReference type="RefSeq" id="WP_156006212.1">
    <property type="nucleotide sequence ID" value="NZ_CP046276.1"/>
</dbReference>
<evidence type="ECO:0000256" key="1">
    <source>
        <dbReference type="SAM" id="Phobius"/>
    </source>
</evidence>
<evidence type="ECO:0000313" key="2">
    <source>
        <dbReference type="EMBL" id="QGS51843.1"/>
    </source>
</evidence>
<feature type="transmembrane region" description="Helical" evidence="1">
    <location>
        <begin position="231"/>
        <end position="251"/>
    </location>
</feature>
<dbReference type="OrthoDB" id="9830938at2"/>
<sequence length="264" mass="30804">MNEIKIENPTSEGKESKKFLTLLKVNCFIISLIGLGLFIFAIIYGRVLIGNYKREENVLDPQWYYYVIFFFGVYYFASQISLAIGIEKILKRINYSLYQRKVFILCNLLVMVLTVLTSSTLYLFLKYNKALEKEGYDDKEQFDYYVNTKINPRFNMKILVTTTFGITIFFSLFVGFLIYAYLKNIDFISWNFTTVIIGSYSFMIVFGSSTICARFLCDTNAFLNSDNKIDTKWFVISSIPIIGPITLLIYYSKKKIVNKRDKVI</sequence>
<gene>
    <name evidence="2" type="ORF">STABA_v1c04800</name>
</gene>
<dbReference type="Proteomes" id="UP000424468">
    <property type="component" value="Chromosome"/>
</dbReference>
<evidence type="ECO:0000313" key="3">
    <source>
        <dbReference type="Proteomes" id="UP000424468"/>
    </source>
</evidence>
<keyword evidence="1" id="KW-1133">Transmembrane helix</keyword>
<feature type="transmembrane region" description="Helical" evidence="1">
    <location>
        <begin position="63"/>
        <end position="90"/>
    </location>
</feature>
<keyword evidence="1" id="KW-0812">Transmembrane</keyword>
<keyword evidence="1" id="KW-0472">Membrane</keyword>